<keyword evidence="1" id="KW-0378">Hydrolase</keyword>
<keyword evidence="2" id="KW-1185">Reference proteome</keyword>
<dbReference type="RefSeq" id="WP_222140290.1">
    <property type="nucleotide sequence ID" value="NZ_JAILYJ010000010.1"/>
</dbReference>
<dbReference type="Gene3D" id="3.40.50.1000">
    <property type="entry name" value="HAD superfamily/HAD-like"/>
    <property type="match status" value="1"/>
</dbReference>
<dbReference type="InterPro" id="IPR036412">
    <property type="entry name" value="HAD-like_sf"/>
</dbReference>
<evidence type="ECO:0000313" key="1">
    <source>
        <dbReference type="EMBL" id="MBY4631055.1"/>
    </source>
</evidence>
<evidence type="ECO:0000313" key="2">
    <source>
        <dbReference type="Proteomes" id="UP000733858"/>
    </source>
</evidence>
<comment type="caution">
    <text evidence="1">The sequence shown here is derived from an EMBL/GenBank/DDBJ whole genome shotgun (WGS) entry which is preliminary data.</text>
</comment>
<dbReference type="Pfam" id="PF00702">
    <property type="entry name" value="Hydrolase"/>
    <property type="match status" value="1"/>
</dbReference>
<dbReference type="PANTHER" id="PTHR43611">
    <property type="entry name" value="ALPHA-D-GLUCOSE 1-PHOSPHATE PHOSPHATASE"/>
    <property type="match status" value="1"/>
</dbReference>
<dbReference type="Proteomes" id="UP000733858">
    <property type="component" value="Unassembled WGS sequence"/>
</dbReference>
<dbReference type="InterPro" id="IPR006439">
    <property type="entry name" value="HAD-SF_hydro_IA"/>
</dbReference>
<dbReference type="InterPro" id="IPR023214">
    <property type="entry name" value="HAD_sf"/>
</dbReference>
<dbReference type="SUPFAM" id="SSF56784">
    <property type="entry name" value="HAD-like"/>
    <property type="match status" value="1"/>
</dbReference>
<dbReference type="SFLD" id="SFLDS00003">
    <property type="entry name" value="Haloacid_Dehalogenase"/>
    <property type="match status" value="1"/>
</dbReference>
<name>A0ABS7M1Q7_9HYPH</name>
<proteinExistence type="predicted"/>
<dbReference type="PANTHER" id="PTHR43611:SF3">
    <property type="entry name" value="FLAVIN MONONUCLEOTIDE HYDROLASE 1, CHLOROPLATIC"/>
    <property type="match status" value="1"/>
</dbReference>
<dbReference type="NCBIfam" id="TIGR01509">
    <property type="entry name" value="HAD-SF-IA-v3"/>
    <property type="match status" value="1"/>
</dbReference>
<organism evidence="1 2">
    <name type="scientific">Rhizobium croatiense</name>
    <dbReference type="NCBI Taxonomy" id="2867516"/>
    <lineage>
        <taxon>Bacteria</taxon>
        <taxon>Pseudomonadati</taxon>
        <taxon>Pseudomonadota</taxon>
        <taxon>Alphaproteobacteria</taxon>
        <taxon>Hyphomicrobiales</taxon>
        <taxon>Rhizobiaceae</taxon>
        <taxon>Rhizobium/Agrobacterium group</taxon>
        <taxon>Rhizobium</taxon>
    </lineage>
</organism>
<sequence>MKVLMVDVDGVLIHGRPADGLPHFTYLERDLGLRPDLLQQAFFQTCWNDIVIGREALEPRLSAVLAEIAPHLSAAILIDYWFENDSRLDLNLLEELAALRQSGVALFLATNQEHRRAGYLMEEAGLGPHVDGIIYSAALGHRKPSPDFFRLATEHAGALPGEIGFIDDMAENIEAARRFGWNAAQWTAGTTLAGAFPGLRRLAGAEPERNQASRL</sequence>
<reference evidence="1 2" key="1">
    <citation type="submission" date="2021-08" db="EMBL/GenBank/DDBJ databases">
        <title>Rhizobium croatiense sp. nov. and Rhizobium redzepovicii sp. nov., two new species isolated from nodules of Phaseolus vulgaris in Croatia.</title>
        <authorList>
            <person name="Rajnovic I."/>
            <person name="Ramirez-Bahena M.H."/>
            <person name="Kajic S."/>
            <person name="Igual M.J."/>
            <person name="Peix A."/>
            <person name="Velazquez E."/>
            <person name="Sikora S."/>
        </authorList>
    </citation>
    <scope>NUCLEOTIDE SEQUENCE [LARGE SCALE GENOMIC DNA]</scope>
    <source>
        <strain evidence="1 2">13T</strain>
    </source>
</reference>
<dbReference type="PRINTS" id="PR00413">
    <property type="entry name" value="HADHALOGNASE"/>
</dbReference>
<accession>A0ABS7M1Q7</accession>
<gene>
    <name evidence="1" type="ORF">K6M89_17345</name>
</gene>
<dbReference type="SFLD" id="SFLDG01129">
    <property type="entry name" value="C1.5:_HAD__Beta-PGM__Phosphata"/>
    <property type="match status" value="1"/>
</dbReference>
<dbReference type="GO" id="GO:0016787">
    <property type="term" value="F:hydrolase activity"/>
    <property type="evidence" value="ECO:0007669"/>
    <property type="project" value="UniProtKB-KW"/>
</dbReference>
<protein>
    <submittedName>
        <fullName evidence="1">HAD-IA family hydrolase</fullName>
    </submittedName>
</protein>
<dbReference type="EMBL" id="JAILYJ010000010">
    <property type="protein sequence ID" value="MBY4631055.1"/>
    <property type="molecule type" value="Genomic_DNA"/>
</dbReference>